<keyword evidence="2" id="KW-0378">Hydrolase</keyword>
<dbReference type="Proteomes" id="UP000319004">
    <property type="component" value="Chromosome"/>
</dbReference>
<dbReference type="InterPro" id="IPR050491">
    <property type="entry name" value="AmpC-like"/>
</dbReference>
<gene>
    <name evidence="2" type="ORF">Enr13x_15170</name>
</gene>
<keyword evidence="2" id="KW-0121">Carboxypeptidase</keyword>
<evidence type="ECO:0000313" key="2">
    <source>
        <dbReference type="EMBL" id="QDV41674.1"/>
    </source>
</evidence>
<organism evidence="2 3">
    <name type="scientific">Stieleria neptunia</name>
    <dbReference type="NCBI Taxonomy" id="2527979"/>
    <lineage>
        <taxon>Bacteria</taxon>
        <taxon>Pseudomonadati</taxon>
        <taxon>Planctomycetota</taxon>
        <taxon>Planctomycetia</taxon>
        <taxon>Pirellulales</taxon>
        <taxon>Pirellulaceae</taxon>
        <taxon>Stieleria</taxon>
    </lineage>
</organism>
<dbReference type="RefSeq" id="WP_197455854.1">
    <property type="nucleotide sequence ID" value="NZ_CP037423.1"/>
</dbReference>
<keyword evidence="2" id="KW-0645">Protease</keyword>
<dbReference type="PANTHER" id="PTHR46825">
    <property type="entry name" value="D-ALANYL-D-ALANINE-CARBOXYPEPTIDASE/ENDOPEPTIDASE AMPH"/>
    <property type="match status" value="1"/>
</dbReference>
<evidence type="ECO:0000259" key="1">
    <source>
        <dbReference type="Pfam" id="PF00144"/>
    </source>
</evidence>
<name>A0A518HLE4_9BACT</name>
<feature type="domain" description="Beta-lactamase-related" evidence="1">
    <location>
        <begin position="35"/>
        <end position="375"/>
    </location>
</feature>
<protein>
    <submittedName>
        <fullName evidence="2">D-alanyl-D-alanine carboxypeptidase</fullName>
        <ecNumber evidence="2">3.4.16.4</ecNumber>
    </submittedName>
</protein>
<dbReference type="AlphaFoldDB" id="A0A518HLE4"/>
<evidence type="ECO:0000313" key="3">
    <source>
        <dbReference type="Proteomes" id="UP000319004"/>
    </source>
</evidence>
<keyword evidence="3" id="KW-1185">Reference proteome</keyword>
<dbReference type="SUPFAM" id="SSF56601">
    <property type="entry name" value="beta-lactamase/transpeptidase-like"/>
    <property type="match status" value="1"/>
</dbReference>
<dbReference type="InterPro" id="IPR012338">
    <property type="entry name" value="Beta-lactam/transpept-like"/>
</dbReference>
<dbReference type="EC" id="3.4.16.4" evidence="2"/>
<dbReference type="KEGG" id="snep:Enr13x_15170"/>
<dbReference type="Pfam" id="PF00144">
    <property type="entry name" value="Beta-lactamase"/>
    <property type="match status" value="1"/>
</dbReference>
<accession>A0A518HLE4</accession>
<sequence length="433" mass="48236">MLVLRVFLVGLMLCTGTVGWSQDFATIYFGDPDIEEKVDDYRKDKGVVGMGLVVVHDGEIVYLRGYGKEDREANVYVDPKATRFRWASISKTLTGVLAVMADNDGIVDLDRNVPYYYPSYMVPNKYYVGGNLNNGQSVPWYRRLITMRQLLSHTSGIQHYSNGLNRPEPPASSAANPSLNTGMEWALKYWKYNPLIDLPGNRWSYSTPAYNLAGVVLEQKMGGSFDQLTQMLIAQPAGMTTLRPDTLWNPAPRRAVGYLLDGGDATRDNRDDDVSWKLAGGGFISTVEDMGRYAAALLGDEILSPAEKFDMWSPQSLRNGDLTNWALGWRIRQGTAKDLDFKVEHGGAQTKARCHLSLYPNRGLAVAVMTNSSTNCDTRGLARDIEEIVIERLDTGDAPIKKGYDRLDMIAEPLFPSIGLFRSVTTTYRALAR</sequence>
<dbReference type="Gene3D" id="3.40.710.10">
    <property type="entry name" value="DD-peptidase/beta-lactamase superfamily"/>
    <property type="match status" value="1"/>
</dbReference>
<proteinExistence type="predicted"/>
<reference evidence="2 3" key="1">
    <citation type="submission" date="2019-03" db="EMBL/GenBank/DDBJ databases">
        <title>Deep-cultivation of Planctomycetes and their phenomic and genomic characterization uncovers novel biology.</title>
        <authorList>
            <person name="Wiegand S."/>
            <person name="Jogler M."/>
            <person name="Boedeker C."/>
            <person name="Pinto D."/>
            <person name="Vollmers J."/>
            <person name="Rivas-Marin E."/>
            <person name="Kohn T."/>
            <person name="Peeters S.H."/>
            <person name="Heuer A."/>
            <person name="Rast P."/>
            <person name="Oberbeckmann S."/>
            <person name="Bunk B."/>
            <person name="Jeske O."/>
            <person name="Meyerdierks A."/>
            <person name="Storesund J.E."/>
            <person name="Kallscheuer N."/>
            <person name="Luecker S."/>
            <person name="Lage O.M."/>
            <person name="Pohl T."/>
            <person name="Merkel B.J."/>
            <person name="Hornburger P."/>
            <person name="Mueller R.-W."/>
            <person name="Bruemmer F."/>
            <person name="Labrenz M."/>
            <person name="Spormann A.M."/>
            <person name="Op den Camp H."/>
            <person name="Overmann J."/>
            <person name="Amann R."/>
            <person name="Jetten M.S.M."/>
            <person name="Mascher T."/>
            <person name="Medema M.H."/>
            <person name="Devos D.P."/>
            <person name="Kaster A.-K."/>
            <person name="Ovreas L."/>
            <person name="Rohde M."/>
            <person name="Galperin M.Y."/>
            <person name="Jogler C."/>
        </authorList>
    </citation>
    <scope>NUCLEOTIDE SEQUENCE [LARGE SCALE GENOMIC DNA]</scope>
    <source>
        <strain evidence="2 3">Enr13</strain>
    </source>
</reference>
<dbReference type="InterPro" id="IPR001466">
    <property type="entry name" value="Beta-lactam-related"/>
</dbReference>
<dbReference type="GO" id="GO:0009002">
    <property type="term" value="F:serine-type D-Ala-D-Ala carboxypeptidase activity"/>
    <property type="evidence" value="ECO:0007669"/>
    <property type="project" value="UniProtKB-EC"/>
</dbReference>
<dbReference type="PANTHER" id="PTHR46825:SF9">
    <property type="entry name" value="BETA-LACTAMASE-RELATED DOMAIN-CONTAINING PROTEIN"/>
    <property type="match status" value="1"/>
</dbReference>
<dbReference type="EMBL" id="CP037423">
    <property type="protein sequence ID" value="QDV41674.1"/>
    <property type="molecule type" value="Genomic_DNA"/>
</dbReference>